<dbReference type="EMBL" id="FNTV01000001">
    <property type="protein sequence ID" value="SEE25614.1"/>
    <property type="molecule type" value="Genomic_DNA"/>
</dbReference>
<dbReference type="AlphaFoldDB" id="A0A1H5HCY2"/>
<gene>
    <name evidence="1" type="ORF">SAMN04489740_0981</name>
</gene>
<reference evidence="1 2" key="1">
    <citation type="submission" date="2016-10" db="EMBL/GenBank/DDBJ databases">
        <authorList>
            <person name="de Groot N.N."/>
        </authorList>
    </citation>
    <scope>NUCLEOTIDE SEQUENCE [LARGE SCALE GENOMIC DNA]</scope>
    <source>
        <strain evidence="1 2">DSM 22274</strain>
    </source>
</reference>
<protein>
    <submittedName>
        <fullName evidence="1">Uncharacterized protein</fullName>
    </submittedName>
</protein>
<accession>A0A1H5HCY2</accession>
<dbReference type="RefSeq" id="WP_280138576.1">
    <property type="nucleotide sequence ID" value="NZ_FNTV01000001.1"/>
</dbReference>
<sequence>MTTPSPEAAARAEFIKTAMEDPEGRRLADAAVALATDDRSWTI</sequence>
<dbReference type="Proteomes" id="UP000182725">
    <property type="component" value="Unassembled WGS sequence"/>
</dbReference>
<proteinExistence type="predicted"/>
<organism evidence="1 2">
    <name type="scientific">Arthrobacter alpinus</name>
    <dbReference type="NCBI Taxonomy" id="656366"/>
    <lineage>
        <taxon>Bacteria</taxon>
        <taxon>Bacillati</taxon>
        <taxon>Actinomycetota</taxon>
        <taxon>Actinomycetes</taxon>
        <taxon>Micrococcales</taxon>
        <taxon>Micrococcaceae</taxon>
        <taxon>Arthrobacter</taxon>
    </lineage>
</organism>
<evidence type="ECO:0000313" key="1">
    <source>
        <dbReference type="EMBL" id="SEE25614.1"/>
    </source>
</evidence>
<evidence type="ECO:0000313" key="2">
    <source>
        <dbReference type="Proteomes" id="UP000182725"/>
    </source>
</evidence>
<name>A0A1H5HCY2_9MICC</name>